<feature type="chain" id="PRO_5038636692" evidence="1">
    <location>
        <begin position="23"/>
        <end position="215"/>
    </location>
</feature>
<protein>
    <submittedName>
        <fullName evidence="3">DUF5105 domain-containing protein</fullName>
    </submittedName>
</protein>
<evidence type="ECO:0000313" key="4">
    <source>
        <dbReference type="Proteomes" id="UP000623681"/>
    </source>
</evidence>
<dbReference type="InterPro" id="IPR031343">
    <property type="entry name" value="DUF5105"/>
</dbReference>
<evidence type="ECO:0000256" key="1">
    <source>
        <dbReference type="SAM" id="SignalP"/>
    </source>
</evidence>
<keyword evidence="1" id="KW-0732">Signal</keyword>
<dbReference type="Pfam" id="PF17118">
    <property type="entry name" value="DUF5105"/>
    <property type="match status" value="1"/>
</dbReference>
<dbReference type="Proteomes" id="UP000623681">
    <property type="component" value="Unassembled WGS sequence"/>
</dbReference>
<feature type="domain" description="DUF5105" evidence="2">
    <location>
        <begin position="61"/>
        <end position="196"/>
    </location>
</feature>
<name>A0A937FFZ3_9CLOT</name>
<feature type="signal peptide" evidence="1">
    <location>
        <begin position="1"/>
        <end position="22"/>
    </location>
</feature>
<reference evidence="3" key="1">
    <citation type="submission" date="2021-01" db="EMBL/GenBank/DDBJ databases">
        <title>Genome public.</title>
        <authorList>
            <person name="Liu C."/>
            <person name="Sun Q."/>
        </authorList>
    </citation>
    <scope>NUCLEOTIDE SEQUENCE</scope>
    <source>
        <strain evidence="3">YIM B02565</strain>
    </source>
</reference>
<evidence type="ECO:0000313" key="3">
    <source>
        <dbReference type="EMBL" id="MBL4931308.1"/>
    </source>
</evidence>
<evidence type="ECO:0000259" key="2">
    <source>
        <dbReference type="Pfam" id="PF17118"/>
    </source>
</evidence>
<dbReference type="AlphaFoldDB" id="A0A937FFZ3"/>
<comment type="caution">
    <text evidence="3">The sequence shown here is derived from an EMBL/GenBank/DDBJ whole genome shotgun (WGS) entry which is preliminary data.</text>
</comment>
<proteinExistence type="predicted"/>
<sequence length="215" mass="23933">MKKYFRVFAASVAVVMSMALIAGCSKKPAVTPDQYLTFFLDLAVKNQIGDAKKLGIPDSEVKKLTDEIDKQYESIAASDSSGLDKESSNKLIESAKKGIAKVKYNIKTVESDSKSAKVEMTVYPVVIDEADLTPEKLITQDEIKQLAKEYTDEATLEKKAQDLALDKVCKYFENPKISDEAKTITVELKVEKGEWKEVNEGELGNFIENSLYITK</sequence>
<accession>A0A937FFZ3</accession>
<dbReference type="EMBL" id="JAESWA010000019">
    <property type="protein sequence ID" value="MBL4931308.1"/>
    <property type="molecule type" value="Genomic_DNA"/>
</dbReference>
<dbReference type="PROSITE" id="PS51257">
    <property type="entry name" value="PROKAR_LIPOPROTEIN"/>
    <property type="match status" value="1"/>
</dbReference>
<dbReference type="RefSeq" id="WP_202766691.1">
    <property type="nucleotide sequence ID" value="NZ_JAESWA010000019.1"/>
</dbReference>
<keyword evidence="4" id="KW-1185">Reference proteome</keyword>
<organism evidence="3 4">
    <name type="scientific">Clostridium paridis</name>
    <dbReference type="NCBI Taxonomy" id="2803863"/>
    <lineage>
        <taxon>Bacteria</taxon>
        <taxon>Bacillati</taxon>
        <taxon>Bacillota</taxon>
        <taxon>Clostridia</taxon>
        <taxon>Eubacteriales</taxon>
        <taxon>Clostridiaceae</taxon>
        <taxon>Clostridium</taxon>
    </lineage>
</organism>
<gene>
    <name evidence="3" type="ORF">JK634_05785</name>
</gene>